<dbReference type="GO" id="GO:0016020">
    <property type="term" value="C:membrane"/>
    <property type="evidence" value="ECO:0007669"/>
    <property type="project" value="UniProtKB-SubCell"/>
</dbReference>
<evidence type="ECO:0000256" key="11">
    <source>
        <dbReference type="SAM" id="MobiDB-lite"/>
    </source>
</evidence>
<organism evidence="13">
    <name type="scientific">viral metagenome</name>
    <dbReference type="NCBI Taxonomy" id="1070528"/>
    <lineage>
        <taxon>unclassified sequences</taxon>
        <taxon>metagenomes</taxon>
        <taxon>organismal metagenomes</taxon>
    </lineage>
</organism>
<dbReference type="Gene3D" id="1.20.1070.10">
    <property type="entry name" value="Rhodopsin 7-helix transmembrane proteins"/>
    <property type="match status" value="1"/>
</dbReference>
<feature type="transmembrane region" description="Helical" evidence="12">
    <location>
        <begin position="198"/>
        <end position="218"/>
    </location>
</feature>
<feature type="transmembrane region" description="Helical" evidence="12">
    <location>
        <begin position="111"/>
        <end position="129"/>
    </location>
</feature>
<proteinExistence type="inferred from homology"/>
<dbReference type="AlphaFoldDB" id="A0A6C0DAK7"/>
<feature type="transmembrane region" description="Helical" evidence="12">
    <location>
        <begin position="163"/>
        <end position="186"/>
    </location>
</feature>
<evidence type="ECO:0000256" key="12">
    <source>
        <dbReference type="SAM" id="Phobius"/>
    </source>
</evidence>
<dbReference type="SUPFAM" id="SSF81321">
    <property type="entry name" value="Family A G protein-coupled receptor-like"/>
    <property type="match status" value="1"/>
</dbReference>
<keyword evidence="5 12" id="KW-0812">Transmembrane</keyword>
<feature type="transmembrane region" description="Helical" evidence="12">
    <location>
        <begin position="40"/>
        <end position="58"/>
    </location>
</feature>
<dbReference type="SMART" id="SM01021">
    <property type="entry name" value="Bac_rhodopsin"/>
    <property type="match status" value="1"/>
</dbReference>
<keyword evidence="9 12" id="KW-0472">Membrane</keyword>
<feature type="transmembrane region" description="Helical" evidence="12">
    <location>
        <begin position="70"/>
        <end position="91"/>
    </location>
</feature>
<keyword evidence="8" id="KW-0157">Chromophore</keyword>
<evidence type="ECO:0000256" key="7">
    <source>
        <dbReference type="ARBA" id="ARBA00022989"/>
    </source>
</evidence>
<evidence type="ECO:0000256" key="8">
    <source>
        <dbReference type="ARBA" id="ARBA00022991"/>
    </source>
</evidence>
<keyword evidence="6" id="KW-0681">Retinal protein</keyword>
<dbReference type="GO" id="GO:0007602">
    <property type="term" value="P:phototransduction"/>
    <property type="evidence" value="ECO:0007669"/>
    <property type="project" value="UniProtKB-KW"/>
</dbReference>
<dbReference type="PROSITE" id="PS00950">
    <property type="entry name" value="BACTERIAL_OPSIN_1"/>
    <property type="match status" value="1"/>
</dbReference>
<comment type="similarity">
    <text evidence="2">Belongs to the archaeal/bacterial/fungal opsin family.</text>
</comment>
<dbReference type="InterPro" id="IPR018229">
    <property type="entry name" value="Rhodopsin_retinal_BS"/>
</dbReference>
<dbReference type="Pfam" id="PF01036">
    <property type="entry name" value="Bac_rhodopsin"/>
    <property type="match status" value="1"/>
</dbReference>
<evidence type="ECO:0008006" key="14">
    <source>
        <dbReference type="Google" id="ProtNLM"/>
    </source>
</evidence>
<accession>A0A6C0DAK7</accession>
<evidence type="ECO:0000256" key="3">
    <source>
        <dbReference type="ARBA" id="ARBA00022543"/>
    </source>
</evidence>
<evidence type="ECO:0000256" key="2">
    <source>
        <dbReference type="ARBA" id="ARBA00008130"/>
    </source>
</evidence>
<sequence length="252" mass="29436">MSSYLKETPHTENNKMITDANEKKPANDETTKYYLVKSSFMITYILLLTTGLITFIEAMRTQNPLIRHIFNLETCISLVAGYFYSVFVGLIDQYEREHVPIDWDTITKNRYIDWAITTPMMLLVLSVFLASESKTVVHMTTIVLIVIFNYLMLYIGYLGEIKVLDHFTACVGGFIPFFVVFYLIFSNYVVVSKGIGKYWLFLFYLVFWSMYGLVYLLEESYKNIAMNILDCISKCFIGIALWVYYIKIIPQY</sequence>
<evidence type="ECO:0000313" key="13">
    <source>
        <dbReference type="EMBL" id="QHT13908.1"/>
    </source>
</evidence>
<dbReference type="EMBL" id="MN739577">
    <property type="protein sequence ID" value="QHT13908.1"/>
    <property type="molecule type" value="Genomic_DNA"/>
</dbReference>
<keyword evidence="3" id="KW-0600">Photoreceptor protein</keyword>
<keyword evidence="4" id="KW-0716">Sensory transduction</keyword>
<reference evidence="13" key="1">
    <citation type="journal article" date="2020" name="Nature">
        <title>Giant virus diversity and host interactions through global metagenomics.</title>
        <authorList>
            <person name="Schulz F."/>
            <person name="Roux S."/>
            <person name="Paez-Espino D."/>
            <person name="Jungbluth S."/>
            <person name="Walsh D.A."/>
            <person name="Denef V.J."/>
            <person name="McMahon K.D."/>
            <person name="Konstantinidis K.T."/>
            <person name="Eloe-Fadrosh E.A."/>
            <person name="Kyrpides N.C."/>
            <person name="Woyke T."/>
        </authorList>
    </citation>
    <scope>NUCLEOTIDE SEQUENCE</scope>
    <source>
        <strain evidence="13">GVMAG-M-3300023174-134</strain>
    </source>
</reference>
<feature type="transmembrane region" description="Helical" evidence="12">
    <location>
        <begin position="224"/>
        <end position="246"/>
    </location>
</feature>
<feature type="region of interest" description="Disordered" evidence="11">
    <location>
        <begin position="1"/>
        <end position="22"/>
    </location>
</feature>
<evidence type="ECO:0000256" key="9">
    <source>
        <dbReference type="ARBA" id="ARBA00023136"/>
    </source>
</evidence>
<name>A0A6C0DAK7_9ZZZZ</name>
<protein>
    <recommendedName>
        <fullName evidence="14">Bacteriorhodopsin-like protein</fullName>
    </recommendedName>
</protein>
<dbReference type="InterPro" id="IPR001425">
    <property type="entry name" value="Arc/bac/fun_rhodopsins"/>
</dbReference>
<keyword evidence="10" id="KW-0675">Receptor</keyword>
<comment type="subcellular location">
    <subcellularLocation>
        <location evidence="1">Membrane</location>
        <topology evidence="1">Multi-pass membrane protein</topology>
    </subcellularLocation>
</comment>
<feature type="transmembrane region" description="Helical" evidence="12">
    <location>
        <begin position="136"/>
        <end position="157"/>
    </location>
</feature>
<evidence type="ECO:0000256" key="1">
    <source>
        <dbReference type="ARBA" id="ARBA00004141"/>
    </source>
</evidence>
<dbReference type="GO" id="GO:0005216">
    <property type="term" value="F:monoatomic ion channel activity"/>
    <property type="evidence" value="ECO:0007669"/>
    <property type="project" value="InterPro"/>
</dbReference>
<evidence type="ECO:0000256" key="10">
    <source>
        <dbReference type="ARBA" id="ARBA00023170"/>
    </source>
</evidence>
<keyword evidence="7 12" id="KW-1133">Transmembrane helix</keyword>
<evidence type="ECO:0000256" key="6">
    <source>
        <dbReference type="ARBA" id="ARBA00022925"/>
    </source>
</evidence>
<evidence type="ECO:0000256" key="4">
    <source>
        <dbReference type="ARBA" id="ARBA00022606"/>
    </source>
</evidence>
<dbReference type="GO" id="GO:0009881">
    <property type="term" value="F:photoreceptor activity"/>
    <property type="evidence" value="ECO:0007669"/>
    <property type="project" value="UniProtKB-KW"/>
</dbReference>
<evidence type="ECO:0000256" key="5">
    <source>
        <dbReference type="ARBA" id="ARBA00022692"/>
    </source>
</evidence>